<organism evidence="2 3">
    <name type="scientific">Deinococcus cellulosilyticus (strain DSM 18568 / NBRC 106333 / KACC 11606 / 5516J-15)</name>
    <dbReference type="NCBI Taxonomy" id="1223518"/>
    <lineage>
        <taxon>Bacteria</taxon>
        <taxon>Thermotogati</taxon>
        <taxon>Deinococcota</taxon>
        <taxon>Deinococci</taxon>
        <taxon>Deinococcales</taxon>
        <taxon>Deinococcaceae</taxon>
        <taxon>Deinococcus</taxon>
    </lineage>
</organism>
<keyword evidence="1" id="KW-0812">Transmembrane</keyword>
<evidence type="ECO:0000313" key="2">
    <source>
        <dbReference type="EMBL" id="GEM49533.1"/>
    </source>
</evidence>
<dbReference type="OrthoDB" id="4856904at2"/>
<feature type="transmembrane region" description="Helical" evidence="1">
    <location>
        <begin position="56"/>
        <end position="82"/>
    </location>
</feature>
<reference evidence="2 3" key="1">
    <citation type="submission" date="2019-07" db="EMBL/GenBank/DDBJ databases">
        <title>Whole genome shotgun sequence of Deinococcus cellulosilyticus NBRC 106333.</title>
        <authorList>
            <person name="Hosoyama A."/>
            <person name="Uohara A."/>
            <person name="Ohji S."/>
            <person name="Ichikawa N."/>
        </authorList>
    </citation>
    <scope>NUCLEOTIDE SEQUENCE [LARGE SCALE GENOMIC DNA]</scope>
    <source>
        <strain evidence="2 3">NBRC 106333</strain>
    </source>
</reference>
<name>A0A511N9L8_DEIC1</name>
<dbReference type="Proteomes" id="UP000321306">
    <property type="component" value="Unassembled WGS sequence"/>
</dbReference>
<dbReference type="RefSeq" id="WP_146890271.1">
    <property type="nucleotide sequence ID" value="NZ_BJXB01000037.1"/>
</dbReference>
<protein>
    <submittedName>
        <fullName evidence="2">Uncharacterized protein</fullName>
    </submittedName>
</protein>
<comment type="caution">
    <text evidence="2">The sequence shown here is derived from an EMBL/GenBank/DDBJ whole genome shotgun (WGS) entry which is preliminary data.</text>
</comment>
<sequence length="181" mass="20171">MEEEPTQIPASEFRPPEVDRDRKFSFLHPSIPQVGVMSLAAAGLHGGVTGAHFEAWVGYGVFFLVSTVLQLFWGGLALVKFWESKEALNDPYPRAGVVSWESSFYRAGAWGNLAIALLYVFTRIWGVPFVGPSVGEKEAWDFYGVATTVLEVLIFFQALRMSGEVKRGEVPMSWNDLHREG</sequence>
<evidence type="ECO:0000256" key="1">
    <source>
        <dbReference type="SAM" id="Phobius"/>
    </source>
</evidence>
<keyword evidence="3" id="KW-1185">Reference proteome</keyword>
<dbReference type="AlphaFoldDB" id="A0A511N9L8"/>
<feature type="transmembrane region" description="Helical" evidence="1">
    <location>
        <begin position="103"/>
        <end position="122"/>
    </location>
</feature>
<gene>
    <name evidence="2" type="ORF">DC3_51680</name>
</gene>
<evidence type="ECO:0000313" key="3">
    <source>
        <dbReference type="Proteomes" id="UP000321306"/>
    </source>
</evidence>
<dbReference type="EMBL" id="BJXB01000037">
    <property type="protein sequence ID" value="GEM49533.1"/>
    <property type="molecule type" value="Genomic_DNA"/>
</dbReference>
<accession>A0A511N9L8</accession>
<feature type="transmembrane region" description="Helical" evidence="1">
    <location>
        <begin position="142"/>
        <end position="159"/>
    </location>
</feature>
<proteinExistence type="predicted"/>
<keyword evidence="1" id="KW-1133">Transmembrane helix</keyword>
<keyword evidence="1" id="KW-0472">Membrane</keyword>